<reference evidence="12" key="1">
    <citation type="submission" date="2023-06" db="EMBL/GenBank/DDBJ databases">
        <title>Genome-scale phylogeny and comparative genomics of the fungal order Sordariales.</title>
        <authorList>
            <consortium name="Lawrence Berkeley National Laboratory"/>
            <person name="Hensen N."/>
            <person name="Bonometti L."/>
            <person name="Westerberg I."/>
            <person name="Brannstrom I.O."/>
            <person name="Guillou S."/>
            <person name="Cros-Aarteil S."/>
            <person name="Calhoun S."/>
            <person name="Haridas S."/>
            <person name="Kuo A."/>
            <person name="Mondo S."/>
            <person name="Pangilinan J."/>
            <person name="Riley R."/>
            <person name="LaButti K."/>
            <person name="Andreopoulos B."/>
            <person name="Lipzen A."/>
            <person name="Chen C."/>
            <person name="Yanf M."/>
            <person name="Daum C."/>
            <person name="Ng V."/>
            <person name="Clum A."/>
            <person name="Steindorff A."/>
            <person name="Ohm R."/>
            <person name="Martin F."/>
            <person name="Silar P."/>
            <person name="Natvig D."/>
            <person name="Lalanne C."/>
            <person name="Gautier V."/>
            <person name="Ament-velasquez S.L."/>
            <person name="Kruys A."/>
            <person name="Hutchinson M.I."/>
            <person name="Powell A.J."/>
            <person name="Barry K."/>
            <person name="Miller A.N."/>
            <person name="Grigoriev I.V."/>
            <person name="Debuchy R."/>
            <person name="Gladieux P."/>
            <person name="Thoren M.H."/>
            <person name="Johannesson H."/>
        </authorList>
    </citation>
    <scope>NUCLEOTIDE SEQUENCE</scope>
    <source>
        <strain evidence="12">SMH2392-1A</strain>
    </source>
</reference>
<keyword evidence="5 9" id="KW-0067">ATP-binding</keyword>
<dbReference type="GO" id="GO:0006420">
    <property type="term" value="P:arginyl-tRNA aminoacylation"/>
    <property type="evidence" value="ECO:0007669"/>
    <property type="project" value="InterPro"/>
</dbReference>
<comment type="catalytic activity">
    <reaction evidence="8">
        <text>tRNA(Arg) + L-arginine + ATP = L-arginyl-tRNA(Arg) + AMP + diphosphate</text>
        <dbReference type="Rhea" id="RHEA:20301"/>
        <dbReference type="Rhea" id="RHEA-COMP:9658"/>
        <dbReference type="Rhea" id="RHEA-COMP:9673"/>
        <dbReference type="ChEBI" id="CHEBI:30616"/>
        <dbReference type="ChEBI" id="CHEBI:32682"/>
        <dbReference type="ChEBI" id="CHEBI:33019"/>
        <dbReference type="ChEBI" id="CHEBI:78442"/>
        <dbReference type="ChEBI" id="CHEBI:78513"/>
        <dbReference type="ChEBI" id="CHEBI:456215"/>
        <dbReference type="EC" id="6.1.1.19"/>
    </reaction>
</comment>
<feature type="signal peptide" evidence="10">
    <location>
        <begin position="1"/>
        <end position="21"/>
    </location>
</feature>
<evidence type="ECO:0000256" key="6">
    <source>
        <dbReference type="ARBA" id="ARBA00022917"/>
    </source>
</evidence>
<evidence type="ECO:0000256" key="1">
    <source>
        <dbReference type="ARBA" id="ARBA00005594"/>
    </source>
</evidence>
<evidence type="ECO:0000256" key="8">
    <source>
        <dbReference type="ARBA" id="ARBA00049339"/>
    </source>
</evidence>
<dbReference type="EMBL" id="JAUIRO010000007">
    <property type="protein sequence ID" value="KAK0706276.1"/>
    <property type="molecule type" value="Genomic_DNA"/>
</dbReference>
<evidence type="ECO:0000256" key="2">
    <source>
        <dbReference type="ARBA" id="ARBA00012837"/>
    </source>
</evidence>
<dbReference type="Proteomes" id="UP001172101">
    <property type="component" value="Unassembled WGS sequence"/>
</dbReference>
<dbReference type="SUPFAM" id="SSF55190">
    <property type="entry name" value="Arginyl-tRNA synthetase (ArgRS), N-terminal 'additional' domain"/>
    <property type="match status" value="1"/>
</dbReference>
<keyword evidence="10" id="KW-0732">Signal</keyword>
<dbReference type="GO" id="GO:0005739">
    <property type="term" value="C:mitochondrion"/>
    <property type="evidence" value="ECO:0007669"/>
    <property type="project" value="TreeGrafter"/>
</dbReference>
<dbReference type="SUPFAM" id="SSF52374">
    <property type="entry name" value="Nucleotidylyl transferase"/>
    <property type="match status" value="1"/>
</dbReference>
<dbReference type="SUPFAM" id="SSF47323">
    <property type="entry name" value="Anticodon-binding domain of a subclass of class I aminoacyl-tRNA synthetases"/>
    <property type="match status" value="1"/>
</dbReference>
<dbReference type="Pfam" id="PF00750">
    <property type="entry name" value="tRNA-synt_1d"/>
    <property type="match status" value="1"/>
</dbReference>
<dbReference type="GeneID" id="85331038"/>
<dbReference type="InterPro" id="IPR036695">
    <property type="entry name" value="Arg-tRNA-synth_N_sf"/>
</dbReference>
<dbReference type="Gene3D" id="3.40.50.620">
    <property type="entry name" value="HUPs"/>
    <property type="match status" value="1"/>
</dbReference>
<dbReference type="PRINTS" id="PR01038">
    <property type="entry name" value="TRNASYNTHARG"/>
</dbReference>
<keyword evidence="7 9" id="KW-0030">Aminoacyl-tRNA synthetase</keyword>
<dbReference type="EC" id="6.1.1.19" evidence="2"/>
<dbReference type="PANTHER" id="PTHR11956">
    <property type="entry name" value="ARGINYL-TRNA SYNTHETASE"/>
    <property type="match status" value="1"/>
</dbReference>
<name>A0AA39ZZ07_9PEZI</name>
<dbReference type="Gene3D" id="3.30.1360.70">
    <property type="entry name" value="Arginyl tRNA synthetase N-terminal domain"/>
    <property type="match status" value="1"/>
</dbReference>
<dbReference type="GO" id="GO:0032543">
    <property type="term" value="P:mitochondrial translation"/>
    <property type="evidence" value="ECO:0007669"/>
    <property type="project" value="TreeGrafter"/>
</dbReference>
<comment type="caution">
    <text evidence="12">The sequence shown here is derived from an EMBL/GenBank/DDBJ whole genome shotgun (WGS) entry which is preliminary data.</text>
</comment>
<dbReference type="InterPro" id="IPR035684">
    <property type="entry name" value="ArgRS_core"/>
</dbReference>
<evidence type="ECO:0000313" key="12">
    <source>
        <dbReference type="EMBL" id="KAK0706276.1"/>
    </source>
</evidence>
<feature type="chain" id="PRO_5041256744" description="arginine--tRNA ligase" evidence="10">
    <location>
        <begin position="22"/>
        <end position="650"/>
    </location>
</feature>
<dbReference type="RefSeq" id="XP_060291370.1">
    <property type="nucleotide sequence ID" value="XM_060447768.1"/>
</dbReference>
<evidence type="ECO:0000256" key="7">
    <source>
        <dbReference type="ARBA" id="ARBA00023146"/>
    </source>
</evidence>
<dbReference type="PANTHER" id="PTHR11956:SF11">
    <property type="entry name" value="ARGININE--TRNA LIGASE, MITOCHONDRIAL-RELATED"/>
    <property type="match status" value="1"/>
</dbReference>
<keyword evidence="3 9" id="KW-0436">Ligase</keyword>
<evidence type="ECO:0000256" key="5">
    <source>
        <dbReference type="ARBA" id="ARBA00022840"/>
    </source>
</evidence>
<dbReference type="SMART" id="SM00836">
    <property type="entry name" value="DALR_1"/>
    <property type="match status" value="1"/>
</dbReference>
<sequence>MATRSVAGLAALVQGLGVVVGEEEEEEAVLTGFATPDVLLHQPLAIYRAHLSRTLGRLVGCGLEQAYDAIQPASSAGNGDLDFVLPKLKLPDGTKLQDLAADVVKKFPRPHPLFLPPFKDGVHVRFFLSPESLTRILIPYILDRRGKYGKKALVEFSSPNLGQDFRTDHLRSTILGAFVANMYEAMGWHVVRINYLGDWGKQIGLLGLGWIKYGSDDVLAKHADPFRYIHGIAARIDAEGEGQGAATAAAADGCDDDDDGSDTDMFAERDATFKRLEDGEAQAVELWEKMRDISIAYYASTYARLGVAFDDYSGESLVCRNPEALARVEAVLRAEGIAEQRGDGSWVVDFAKHSPAAARLGVAVVRARDGTTTYFLRDVATVLDRLEDYSFDKMVYVVGEQDAHFRQVFETARLLGQGDVAGRLHHLSFTRGPAQWGGDARLLGDILDRCEEYVRRAAASTWPDDVPAHLRRTAVAGQVAISSLVVHELNIRNRSHTIGLDVELLTATDGETGPALQLAYARLRQTLSQLKAAAAAAAAKDPATGTSTGAAADYSSLWDAPWIELLRLLARFPNVATAAFDSLEPETILSYLFLVVDELSCCLDVVDDDESGETEEDAARQSVARARLYQATRQVLENGMRLLNITPAAR</sequence>
<evidence type="ECO:0000256" key="10">
    <source>
        <dbReference type="SAM" id="SignalP"/>
    </source>
</evidence>
<protein>
    <recommendedName>
        <fullName evidence="2">arginine--tRNA ligase</fullName>
        <ecNumber evidence="2">6.1.1.19</ecNumber>
    </recommendedName>
</protein>
<accession>A0AA39ZZ07</accession>
<comment type="similarity">
    <text evidence="1 9">Belongs to the class-I aminoacyl-tRNA synthetase family.</text>
</comment>
<evidence type="ECO:0000256" key="3">
    <source>
        <dbReference type="ARBA" id="ARBA00022598"/>
    </source>
</evidence>
<evidence type="ECO:0000259" key="11">
    <source>
        <dbReference type="SMART" id="SM00836"/>
    </source>
</evidence>
<dbReference type="GO" id="GO:0005524">
    <property type="term" value="F:ATP binding"/>
    <property type="evidence" value="ECO:0007669"/>
    <property type="project" value="UniProtKB-KW"/>
</dbReference>
<dbReference type="GO" id="GO:0004814">
    <property type="term" value="F:arginine-tRNA ligase activity"/>
    <property type="evidence" value="ECO:0007669"/>
    <property type="project" value="UniProtKB-EC"/>
</dbReference>
<evidence type="ECO:0000313" key="13">
    <source>
        <dbReference type="Proteomes" id="UP001172101"/>
    </source>
</evidence>
<keyword evidence="13" id="KW-1185">Reference proteome</keyword>
<evidence type="ECO:0000256" key="9">
    <source>
        <dbReference type="RuleBase" id="RU363038"/>
    </source>
</evidence>
<dbReference type="InterPro" id="IPR014729">
    <property type="entry name" value="Rossmann-like_a/b/a_fold"/>
</dbReference>
<dbReference type="InterPro" id="IPR009080">
    <property type="entry name" value="tRNAsynth_Ia_anticodon-bd"/>
</dbReference>
<feature type="domain" description="DALR anticodon binding" evidence="11">
    <location>
        <begin position="516"/>
        <end position="647"/>
    </location>
</feature>
<organism evidence="12 13">
    <name type="scientific">Lasiosphaeria miniovina</name>
    <dbReference type="NCBI Taxonomy" id="1954250"/>
    <lineage>
        <taxon>Eukaryota</taxon>
        <taxon>Fungi</taxon>
        <taxon>Dikarya</taxon>
        <taxon>Ascomycota</taxon>
        <taxon>Pezizomycotina</taxon>
        <taxon>Sordariomycetes</taxon>
        <taxon>Sordariomycetidae</taxon>
        <taxon>Sordariales</taxon>
        <taxon>Lasiosphaeriaceae</taxon>
        <taxon>Lasiosphaeria</taxon>
    </lineage>
</organism>
<dbReference type="AlphaFoldDB" id="A0AA39ZZ07"/>
<dbReference type="Gene3D" id="1.10.730.10">
    <property type="entry name" value="Isoleucyl-tRNA Synthetase, Domain 1"/>
    <property type="match status" value="1"/>
</dbReference>
<evidence type="ECO:0000256" key="4">
    <source>
        <dbReference type="ARBA" id="ARBA00022741"/>
    </source>
</evidence>
<dbReference type="InterPro" id="IPR008909">
    <property type="entry name" value="DALR_anticod-bd"/>
</dbReference>
<dbReference type="InterPro" id="IPR001278">
    <property type="entry name" value="Arg-tRNA-ligase"/>
</dbReference>
<keyword evidence="6 9" id="KW-0648">Protein biosynthesis</keyword>
<keyword evidence="4 9" id="KW-0547">Nucleotide-binding</keyword>
<gene>
    <name evidence="12" type="ORF">B0T26DRAFT_862286</name>
</gene>
<proteinExistence type="inferred from homology"/>
<dbReference type="Pfam" id="PF05746">
    <property type="entry name" value="DALR_1"/>
    <property type="match status" value="1"/>
</dbReference>